<feature type="region of interest" description="Disordered" evidence="1">
    <location>
        <begin position="206"/>
        <end position="257"/>
    </location>
</feature>
<evidence type="ECO:0000259" key="2">
    <source>
        <dbReference type="Pfam" id="PF13952"/>
    </source>
</evidence>
<organism evidence="3 4">
    <name type="scientific">Chenopodium quinoa</name>
    <name type="common">Quinoa</name>
    <dbReference type="NCBI Taxonomy" id="63459"/>
    <lineage>
        <taxon>Eukaryota</taxon>
        <taxon>Viridiplantae</taxon>
        <taxon>Streptophyta</taxon>
        <taxon>Embryophyta</taxon>
        <taxon>Tracheophyta</taxon>
        <taxon>Spermatophyta</taxon>
        <taxon>Magnoliopsida</taxon>
        <taxon>eudicotyledons</taxon>
        <taxon>Gunneridae</taxon>
        <taxon>Pentapetalae</taxon>
        <taxon>Caryophyllales</taxon>
        <taxon>Chenopodiaceae</taxon>
        <taxon>Chenopodioideae</taxon>
        <taxon>Atripliceae</taxon>
        <taxon>Chenopodium</taxon>
    </lineage>
</organism>
<dbReference type="AlphaFoldDB" id="A0A803N216"/>
<reference evidence="3" key="2">
    <citation type="submission" date="2021-03" db="UniProtKB">
        <authorList>
            <consortium name="EnsemblPlants"/>
        </authorList>
    </citation>
    <scope>IDENTIFICATION</scope>
</reference>
<feature type="compositionally biased region" description="Acidic residues" evidence="1">
    <location>
        <begin position="231"/>
        <end position="257"/>
    </location>
</feature>
<feature type="domain" description="DUF4216" evidence="2">
    <location>
        <begin position="143"/>
        <end position="180"/>
    </location>
</feature>
<dbReference type="EnsemblPlants" id="AUR62039169-RA">
    <property type="protein sequence ID" value="AUR62039169-RA:cds"/>
    <property type="gene ID" value="AUR62039169"/>
</dbReference>
<evidence type="ECO:0000313" key="3">
    <source>
        <dbReference type="EnsemblPlants" id="AUR62039169-RA:cds"/>
    </source>
</evidence>
<dbReference type="Proteomes" id="UP000596660">
    <property type="component" value="Unplaced"/>
</dbReference>
<name>A0A803N216_CHEQI</name>
<sequence>MHIEKNVLDNILGTLLDIDGKSKDNSKARHDLKYLKVMKHLAPVLKNGKWHIPPALYTLSRAHKEKVMDLPNEGNDQVEKDLKTLALGPLKGVLCFNGILENGFGFHTRDIEMKRVHQNSGVMVKGIVGNTEKDYYGILSDILEIQYLDGKRVVLFRCDWWDINRVGRGVKVDKHGNTHPRHHYNVQEKEVIESDEDALQQLQPMIDEDATEENQPKDFSADEYEQFHDEDLLEDDEDDCETDQESDGDADDDIDLA</sequence>
<keyword evidence="4" id="KW-1185">Reference proteome</keyword>
<dbReference type="PANTHER" id="PTHR48258:SF3">
    <property type="entry name" value="FK506-BINDING PROTEIN 4-LIKE ISOFORM X1"/>
    <property type="match status" value="1"/>
</dbReference>
<feature type="compositionally biased region" description="Basic and acidic residues" evidence="1">
    <location>
        <begin position="214"/>
        <end position="230"/>
    </location>
</feature>
<accession>A0A803N216</accession>
<dbReference type="Pfam" id="PF13952">
    <property type="entry name" value="DUF4216"/>
    <property type="match status" value="1"/>
</dbReference>
<dbReference type="InterPro" id="IPR025312">
    <property type="entry name" value="DUF4216"/>
</dbReference>
<protein>
    <recommendedName>
        <fullName evidence="2">DUF4216 domain-containing protein</fullName>
    </recommendedName>
</protein>
<proteinExistence type="predicted"/>
<dbReference type="Gramene" id="AUR62039169-RA">
    <property type="protein sequence ID" value="AUR62039169-RA:cds"/>
    <property type="gene ID" value="AUR62039169"/>
</dbReference>
<reference evidence="3" key="1">
    <citation type="journal article" date="2017" name="Nature">
        <title>The genome of Chenopodium quinoa.</title>
        <authorList>
            <person name="Jarvis D.E."/>
            <person name="Ho Y.S."/>
            <person name="Lightfoot D.J."/>
            <person name="Schmoeckel S.M."/>
            <person name="Li B."/>
            <person name="Borm T.J.A."/>
            <person name="Ohyanagi H."/>
            <person name="Mineta K."/>
            <person name="Michell C.T."/>
            <person name="Saber N."/>
            <person name="Kharbatia N.M."/>
            <person name="Rupper R.R."/>
            <person name="Sharp A.R."/>
            <person name="Dally N."/>
            <person name="Boughton B.A."/>
            <person name="Woo Y.H."/>
            <person name="Gao G."/>
            <person name="Schijlen E.G.W.M."/>
            <person name="Guo X."/>
            <person name="Momin A.A."/>
            <person name="Negrao S."/>
            <person name="Al-Babili S."/>
            <person name="Gehring C."/>
            <person name="Roessner U."/>
            <person name="Jung C."/>
            <person name="Murphy K."/>
            <person name="Arold S.T."/>
            <person name="Gojobori T."/>
            <person name="van der Linden C.G."/>
            <person name="van Loo E.N."/>
            <person name="Jellen E.N."/>
            <person name="Maughan P.J."/>
            <person name="Tester M."/>
        </authorList>
    </citation>
    <scope>NUCLEOTIDE SEQUENCE [LARGE SCALE GENOMIC DNA]</scope>
    <source>
        <strain evidence="3">cv. PI 614886</strain>
    </source>
</reference>
<evidence type="ECO:0000313" key="4">
    <source>
        <dbReference type="Proteomes" id="UP000596660"/>
    </source>
</evidence>
<evidence type="ECO:0000256" key="1">
    <source>
        <dbReference type="SAM" id="MobiDB-lite"/>
    </source>
</evidence>
<dbReference type="PANTHER" id="PTHR48258">
    <property type="entry name" value="DUF4218 DOMAIN-CONTAINING PROTEIN-RELATED"/>
    <property type="match status" value="1"/>
</dbReference>